<dbReference type="Proteomes" id="UP000299102">
    <property type="component" value="Unassembled WGS sequence"/>
</dbReference>
<gene>
    <name evidence="1" type="ORF">EVAR_91904_1</name>
</gene>
<dbReference type="AlphaFoldDB" id="A0A4C1SZ76"/>
<name>A0A4C1SZ76_EUMVA</name>
<organism evidence="1 2">
    <name type="scientific">Eumeta variegata</name>
    <name type="common">Bagworm moth</name>
    <name type="synonym">Eumeta japonica</name>
    <dbReference type="NCBI Taxonomy" id="151549"/>
    <lineage>
        <taxon>Eukaryota</taxon>
        <taxon>Metazoa</taxon>
        <taxon>Ecdysozoa</taxon>
        <taxon>Arthropoda</taxon>
        <taxon>Hexapoda</taxon>
        <taxon>Insecta</taxon>
        <taxon>Pterygota</taxon>
        <taxon>Neoptera</taxon>
        <taxon>Endopterygota</taxon>
        <taxon>Lepidoptera</taxon>
        <taxon>Glossata</taxon>
        <taxon>Ditrysia</taxon>
        <taxon>Tineoidea</taxon>
        <taxon>Psychidae</taxon>
        <taxon>Oiketicinae</taxon>
        <taxon>Eumeta</taxon>
    </lineage>
</organism>
<comment type="caution">
    <text evidence="1">The sequence shown here is derived from an EMBL/GenBank/DDBJ whole genome shotgun (WGS) entry which is preliminary data.</text>
</comment>
<accession>A0A4C1SZ76</accession>
<proteinExistence type="predicted"/>
<dbReference type="EMBL" id="BGZK01004158">
    <property type="protein sequence ID" value="GBP07266.1"/>
    <property type="molecule type" value="Genomic_DNA"/>
</dbReference>
<sequence>MLLEQFTQEGFSLTHEYAGSLVQCGTKHFTAARVRMTVGGRVAVNWQQWHCPGPPFLCGASSDTREPHIFKLLNILASRSWEGRRASHNDLSAAKSVHRVHRHKRSAEFVYREVDRNAADNGLCLRSSSRAYV</sequence>
<evidence type="ECO:0000313" key="1">
    <source>
        <dbReference type="EMBL" id="GBP07266.1"/>
    </source>
</evidence>
<evidence type="ECO:0000313" key="2">
    <source>
        <dbReference type="Proteomes" id="UP000299102"/>
    </source>
</evidence>
<reference evidence="1 2" key="1">
    <citation type="journal article" date="2019" name="Commun. Biol.">
        <title>The bagworm genome reveals a unique fibroin gene that provides high tensile strength.</title>
        <authorList>
            <person name="Kono N."/>
            <person name="Nakamura H."/>
            <person name="Ohtoshi R."/>
            <person name="Tomita M."/>
            <person name="Numata K."/>
            <person name="Arakawa K."/>
        </authorList>
    </citation>
    <scope>NUCLEOTIDE SEQUENCE [LARGE SCALE GENOMIC DNA]</scope>
</reference>
<keyword evidence="2" id="KW-1185">Reference proteome</keyword>
<protein>
    <submittedName>
        <fullName evidence="1">Uncharacterized protein</fullName>
    </submittedName>
</protein>